<dbReference type="Pfam" id="PF01061">
    <property type="entry name" value="ABC2_membrane"/>
    <property type="match status" value="1"/>
</dbReference>
<dbReference type="AlphaFoldDB" id="A0A5J5IDS5"/>
<dbReference type="InterPro" id="IPR052902">
    <property type="entry name" value="ABC-2_transporter"/>
</dbReference>
<evidence type="ECO:0000256" key="3">
    <source>
        <dbReference type="ARBA" id="ARBA00022989"/>
    </source>
</evidence>
<organism evidence="7 8">
    <name type="scientific">Ginsengibacter hankyongi</name>
    <dbReference type="NCBI Taxonomy" id="2607284"/>
    <lineage>
        <taxon>Bacteria</taxon>
        <taxon>Pseudomonadati</taxon>
        <taxon>Bacteroidota</taxon>
        <taxon>Chitinophagia</taxon>
        <taxon>Chitinophagales</taxon>
        <taxon>Chitinophagaceae</taxon>
        <taxon>Ginsengibacter</taxon>
    </lineage>
</organism>
<evidence type="ECO:0000259" key="6">
    <source>
        <dbReference type="Pfam" id="PF01061"/>
    </source>
</evidence>
<feature type="transmembrane region" description="Helical" evidence="5">
    <location>
        <begin position="30"/>
        <end position="48"/>
    </location>
</feature>
<feature type="transmembrane region" description="Helical" evidence="5">
    <location>
        <begin position="221"/>
        <end position="243"/>
    </location>
</feature>
<evidence type="ECO:0000256" key="1">
    <source>
        <dbReference type="ARBA" id="ARBA00004141"/>
    </source>
</evidence>
<dbReference type="EMBL" id="VYQF01000014">
    <property type="protein sequence ID" value="KAA9034528.1"/>
    <property type="molecule type" value="Genomic_DNA"/>
</dbReference>
<sequence length="246" mass="27244">METKIPKPSDAFLSLMRADFTTQWRNRRSVIMSLLVPIIILISWKGLIAKLGGAFVFSIALTIGLTSIGMMGYAISVARDRDKGVFQRLRVTPVPTPFIMMSRLLVQLGMIAVLTLGVFIIGYRVDKIALTPAGYILTFITAFLGGALYLGFGQMIVGLIKNAETVNSTTRLVYIAFIMLGMFGELSDNMEFKNIIHWSPFGTVKTILAAAMQPVTWNNDATLALVATLAYALVFSFLGIKWFRWN</sequence>
<dbReference type="Proteomes" id="UP000326903">
    <property type="component" value="Unassembled WGS sequence"/>
</dbReference>
<reference evidence="7 8" key="1">
    <citation type="submission" date="2019-09" db="EMBL/GenBank/DDBJ databases">
        <title>Draft genome sequence of Ginsengibacter sp. BR5-29.</title>
        <authorList>
            <person name="Im W.-T."/>
        </authorList>
    </citation>
    <scope>NUCLEOTIDE SEQUENCE [LARGE SCALE GENOMIC DNA]</scope>
    <source>
        <strain evidence="7 8">BR5-29</strain>
    </source>
</reference>
<comment type="subcellular location">
    <subcellularLocation>
        <location evidence="1">Membrane</location>
        <topology evidence="1">Multi-pass membrane protein</topology>
    </subcellularLocation>
</comment>
<feature type="transmembrane region" description="Helical" evidence="5">
    <location>
        <begin position="135"/>
        <end position="160"/>
    </location>
</feature>
<keyword evidence="4 5" id="KW-0472">Membrane</keyword>
<dbReference type="InterPro" id="IPR013525">
    <property type="entry name" value="ABC2_TM"/>
</dbReference>
<dbReference type="GO" id="GO:0016020">
    <property type="term" value="C:membrane"/>
    <property type="evidence" value="ECO:0007669"/>
    <property type="project" value="UniProtKB-SubCell"/>
</dbReference>
<keyword evidence="3 5" id="KW-1133">Transmembrane helix</keyword>
<keyword evidence="2 5" id="KW-0812">Transmembrane</keyword>
<feature type="transmembrane region" description="Helical" evidence="5">
    <location>
        <begin position="98"/>
        <end position="123"/>
    </location>
</feature>
<dbReference type="PANTHER" id="PTHR43027:SF2">
    <property type="entry name" value="TRANSPORT PERMEASE PROTEIN"/>
    <property type="match status" value="1"/>
</dbReference>
<feature type="transmembrane region" description="Helical" evidence="5">
    <location>
        <begin position="54"/>
        <end position="77"/>
    </location>
</feature>
<dbReference type="PANTHER" id="PTHR43027">
    <property type="entry name" value="DOXORUBICIN RESISTANCE ABC TRANSPORTER PERMEASE PROTEIN DRRC-RELATED"/>
    <property type="match status" value="1"/>
</dbReference>
<name>A0A5J5IDS5_9BACT</name>
<evidence type="ECO:0000256" key="5">
    <source>
        <dbReference type="SAM" id="Phobius"/>
    </source>
</evidence>
<evidence type="ECO:0000256" key="4">
    <source>
        <dbReference type="ARBA" id="ARBA00023136"/>
    </source>
</evidence>
<gene>
    <name evidence="7" type="ORF">FW778_22085</name>
</gene>
<protein>
    <submittedName>
        <fullName evidence="7">ABC transporter permease</fullName>
    </submittedName>
</protein>
<comment type="caution">
    <text evidence="7">The sequence shown here is derived from an EMBL/GenBank/DDBJ whole genome shotgun (WGS) entry which is preliminary data.</text>
</comment>
<keyword evidence="8" id="KW-1185">Reference proteome</keyword>
<dbReference type="GO" id="GO:0140359">
    <property type="term" value="F:ABC-type transporter activity"/>
    <property type="evidence" value="ECO:0007669"/>
    <property type="project" value="InterPro"/>
</dbReference>
<evidence type="ECO:0000256" key="2">
    <source>
        <dbReference type="ARBA" id="ARBA00022692"/>
    </source>
</evidence>
<evidence type="ECO:0000313" key="8">
    <source>
        <dbReference type="Proteomes" id="UP000326903"/>
    </source>
</evidence>
<accession>A0A5J5IDS5</accession>
<dbReference type="RefSeq" id="WP_150417075.1">
    <property type="nucleotide sequence ID" value="NZ_VYQF01000014.1"/>
</dbReference>
<evidence type="ECO:0000313" key="7">
    <source>
        <dbReference type="EMBL" id="KAA9034528.1"/>
    </source>
</evidence>
<proteinExistence type="predicted"/>
<feature type="transmembrane region" description="Helical" evidence="5">
    <location>
        <begin position="172"/>
        <end position="190"/>
    </location>
</feature>
<feature type="domain" description="ABC-2 type transporter transmembrane" evidence="6">
    <location>
        <begin position="12"/>
        <end position="201"/>
    </location>
</feature>